<keyword evidence="1" id="KW-1133">Transmembrane helix</keyword>
<organism evidence="2 3">
    <name type="scientific">Pleurodeles waltl</name>
    <name type="common">Iberian ribbed newt</name>
    <dbReference type="NCBI Taxonomy" id="8319"/>
    <lineage>
        <taxon>Eukaryota</taxon>
        <taxon>Metazoa</taxon>
        <taxon>Chordata</taxon>
        <taxon>Craniata</taxon>
        <taxon>Vertebrata</taxon>
        <taxon>Euteleostomi</taxon>
        <taxon>Amphibia</taxon>
        <taxon>Batrachia</taxon>
        <taxon>Caudata</taxon>
        <taxon>Salamandroidea</taxon>
        <taxon>Salamandridae</taxon>
        <taxon>Pleurodelinae</taxon>
        <taxon>Pleurodeles</taxon>
    </lineage>
</organism>
<dbReference type="AlphaFoldDB" id="A0AAV7MPH3"/>
<sequence length="53" mass="6162">NVQEGRGPEGHTAFFASQVARHGSFVWKFHVLLLLYSLIIKTRAPHRSYFDYI</sequence>
<dbReference type="Proteomes" id="UP001066276">
    <property type="component" value="Chromosome 9"/>
</dbReference>
<keyword evidence="3" id="KW-1185">Reference proteome</keyword>
<dbReference type="EMBL" id="JANPWB010000013">
    <property type="protein sequence ID" value="KAJ1105666.1"/>
    <property type="molecule type" value="Genomic_DNA"/>
</dbReference>
<feature type="non-terminal residue" evidence="2">
    <location>
        <position position="53"/>
    </location>
</feature>
<feature type="transmembrane region" description="Helical" evidence="1">
    <location>
        <begin position="24"/>
        <end position="40"/>
    </location>
</feature>
<feature type="non-terminal residue" evidence="2">
    <location>
        <position position="1"/>
    </location>
</feature>
<keyword evidence="1" id="KW-0472">Membrane</keyword>
<protein>
    <submittedName>
        <fullName evidence="2">Uncharacterized protein</fullName>
    </submittedName>
</protein>
<accession>A0AAV7MPH3</accession>
<evidence type="ECO:0000313" key="2">
    <source>
        <dbReference type="EMBL" id="KAJ1105666.1"/>
    </source>
</evidence>
<name>A0AAV7MPH3_PLEWA</name>
<keyword evidence="1" id="KW-0812">Transmembrane</keyword>
<evidence type="ECO:0000313" key="3">
    <source>
        <dbReference type="Proteomes" id="UP001066276"/>
    </source>
</evidence>
<reference evidence="2" key="1">
    <citation type="journal article" date="2022" name="bioRxiv">
        <title>Sequencing and chromosome-scale assembly of the giantPleurodeles waltlgenome.</title>
        <authorList>
            <person name="Brown T."/>
            <person name="Elewa A."/>
            <person name="Iarovenko S."/>
            <person name="Subramanian E."/>
            <person name="Araus A.J."/>
            <person name="Petzold A."/>
            <person name="Susuki M."/>
            <person name="Suzuki K.-i.T."/>
            <person name="Hayashi T."/>
            <person name="Toyoda A."/>
            <person name="Oliveira C."/>
            <person name="Osipova E."/>
            <person name="Leigh N.D."/>
            <person name="Simon A."/>
            <person name="Yun M.H."/>
        </authorList>
    </citation>
    <scope>NUCLEOTIDE SEQUENCE</scope>
    <source>
        <strain evidence="2">20211129_DDA</strain>
        <tissue evidence="2">Liver</tissue>
    </source>
</reference>
<proteinExistence type="predicted"/>
<comment type="caution">
    <text evidence="2">The sequence shown here is derived from an EMBL/GenBank/DDBJ whole genome shotgun (WGS) entry which is preliminary data.</text>
</comment>
<evidence type="ECO:0000256" key="1">
    <source>
        <dbReference type="SAM" id="Phobius"/>
    </source>
</evidence>
<gene>
    <name evidence="2" type="ORF">NDU88_003071</name>
</gene>